<dbReference type="EMBL" id="UGTA01000001">
    <property type="protein sequence ID" value="SUB58357.1"/>
    <property type="molecule type" value="Genomic_DNA"/>
</dbReference>
<name>A0A379C9M8_9PAST</name>
<evidence type="ECO:0000313" key="2">
    <source>
        <dbReference type="Proteomes" id="UP000255417"/>
    </source>
</evidence>
<accession>A0A379C9M8</accession>
<reference evidence="1 2" key="1">
    <citation type="submission" date="2018-06" db="EMBL/GenBank/DDBJ databases">
        <authorList>
            <consortium name="Pathogen Informatics"/>
            <person name="Doyle S."/>
        </authorList>
    </citation>
    <scope>NUCLEOTIDE SEQUENCE [LARGE SCALE GENOMIC DNA]</scope>
    <source>
        <strain evidence="1 2">NCTC12872</strain>
    </source>
</reference>
<evidence type="ECO:0000313" key="1">
    <source>
        <dbReference type="EMBL" id="SUB58357.1"/>
    </source>
</evidence>
<proteinExistence type="predicted"/>
<gene>
    <name evidence="1" type="ORF">NCTC12872_00319</name>
</gene>
<sequence>MTEYKMVSYWVSGMENDTPEEIYEDEGFTLIAGYYNHKHSYENEKSLGVHWYGTYPNSHGILSPCVIPEKARNAILTGLLQQAILDKDKEKIASLNKAIQFFID</sequence>
<protein>
    <submittedName>
        <fullName evidence="1">Uncharacterized protein</fullName>
    </submittedName>
</protein>
<dbReference type="RefSeq" id="WP_218563608.1">
    <property type="nucleotide sequence ID" value="NZ_LWIF01000001.1"/>
</dbReference>
<organism evidence="1 2">
    <name type="scientific">Phocoenobacter uteri</name>
    <dbReference type="NCBI Taxonomy" id="146806"/>
    <lineage>
        <taxon>Bacteria</taxon>
        <taxon>Pseudomonadati</taxon>
        <taxon>Pseudomonadota</taxon>
        <taxon>Gammaproteobacteria</taxon>
        <taxon>Pasteurellales</taxon>
        <taxon>Pasteurellaceae</taxon>
        <taxon>Phocoenobacter</taxon>
    </lineage>
</organism>
<keyword evidence="2" id="KW-1185">Reference proteome</keyword>
<dbReference type="AlphaFoldDB" id="A0A379C9M8"/>
<dbReference type="Proteomes" id="UP000255417">
    <property type="component" value="Unassembled WGS sequence"/>
</dbReference>